<protein>
    <submittedName>
        <fullName evidence="1">Uncharacterized protein</fullName>
    </submittedName>
</protein>
<dbReference type="Proteomes" id="UP000002979">
    <property type="component" value="Unassembled WGS sequence"/>
</dbReference>
<gene>
    <name evidence="1" type="ORF">COLAER_00862</name>
</gene>
<reference evidence="1 2" key="2">
    <citation type="submission" date="2007-04" db="EMBL/GenBank/DDBJ databases">
        <authorList>
            <person name="Fulton L."/>
            <person name="Clifton S."/>
            <person name="Fulton B."/>
            <person name="Xu J."/>
            <person name="Minx P."/>
            <person name="Mardis E.R."/>
            <person name="Wilson R.K."/>
        </authorList>
    </citation>
    <scope>NUCLEOTIDE SEQUENCE [LARGE SCALE GENOMIC DNA]</scope>
    <source>
        <strain evidence="2">ATCC 25986 / DSM 3979 / JCM 10188 / KCTC 3647 / NCTC 11838 / VPI 1003</strain>
    </source>
</reference>
<name>A4E8X1_COLAA</name>
<reference evidence="1 2" key="1">
    <citation type="submission" date="2007-01" db="EMBL/GenBank/DDBJ databases">
        <title>Draft genome sequence of Collinsella aerofaciens (ATCC 25986).</title>
        <authorList>
            <person name="Sudarsanam P."/>
            <person name="Ley R."/>
            <person name="Guruge J."/>
            <person name="Turnbaugh P.J."/>
            <person name="Mahowald M."/>
            <person name="Liep D."/>
            <person name="Gordon J."/>
        </authorList>
    </citation>
    <scope>NUCLEOTIDE SEQUENCE [LARGE SCALE GENOMIC DNA]</scope>
    <source>
        <strain evidence="2">ATCC 25986 / DSM 3979 / JCM 10188 / KCTC 3647 / NCTC 11838 / VPI 1003</strain>
    </source>
</reference>
<evidence type="ECO:0000313" key="1">
    <source>
        <dbReference type="EMBL" id="EBA40336.1"/>
    </source>
</evidence>
<proteinExistence type="predicted"/>
<sequence>MNRTCRQKLGDGALSLQLLDKTRKAFKSTCTVDFCLLAQFNNTGHVWVVVLFHDLQLVSRIGKQQIAQRRRQRAMVITRTSMNLRRLNRLRSG</sequence>
<dbReference type="AlphaFoldDB" id="A4E8X1"/>
<organism evidence="1 2">
    <name type="scientific">Collinsella aerofaciens (strain ATCC 25986 / DSM 3979 / JCM 10188 / KCTC 3647 / NCTC 11838 / VPI 1003)</name>
    <dbReference type="NCBI Taxonomy" id="411903"/>
    <lineage>
        <taxon>Bacteria</taxon>
        <taxon>Bacillati</taxon>
        <taxon>Actinomycetota</taxon>
        <taxon>Coriobacteriia</taxon>
        <taxon>Coriobacteriales</taxon>
        <taxon>Coriobacteriaceae</taxon>
        <taxon>Collinsella</taxon>
    </lineage>
</organism>
<evidence type="ECO:0000313" key="2">
    <source>
        <dbReference type="Proteomes" id="UP000002979"/>
    </source>
</evidence>
<comment type="caution">
    <text evidence="1">The sequence shown here is derived from an EMBL/GenBank/DDBJ whole genome shotgun (WGS) entry which is preliminary data.</text>
</comment>
<accession>A4E8X1</accession>
<dbReference type="EMBL" id="AAVN02000002">
    <property type="protein sequence ID" value="EBA40336.1"/>
    <property type="molecule type" value="Genomic_DNA"/>
</dbReference>